<keyword evidence="5 7" id="KW-0472">Membrane</keyword>
<evidence type="ECO:0000256" key="6">
    <source>
        <dbReference type="SAM" id="MobiDB-lite"/>
    </source>
</evidence>
<comment type="caution">
    <text evidence="8">The sequence shown here is derived from an EMBL/GenBank/DDBJ whole genome shotgun (WGS) entry which is preliminary data.</text>
</comment>
<dbReference type="NCBIfam" id="TIGR00765">
    <property type="entry name" value="yihY_not_rbn"/>
    <property type="match status" value="1"/>
</dbReference>
<evidence type="ECO:0000256" key="2">
    <source>
        <dbReference type="ARBA" id="ARBA00022475"/>
    </source>
</evidence>
<evidence type="ECO:0000256" key="7">
    <source>
        <dbReference type="SAM" id="Phobius"/>
    </source>
</evidence>
<dbReference type="PANTHER" id="PTHR30213">
    <property type="entry name" value="INNER MEMBRANE PROTEIN YHJD"/>
    <property type="match status" value="1"/>
</dbReference>
<evidence type="ECO:0000256" key="3">
    <source>
        <dbReference type="ARBA" id="ARBA00022692"/>
    </source>
</evidence>
<evidence type="ECO:0000313" key="8">
    <source>
        <dbReference type="EMBL" id="TXK45346.1"/>
    </source>
</evidence>
<evidence type="ECO:0000256" key="1">
    <source>
        <dbReference type="ARBA" id="ARBA00004651"/>
    </source>
</evidence>
<gene>
    <name evidence="8" type="ORF">FVR03_12470</name>
</gene>
<feature type="region of interest" description="Disordered" evidence="6">
    <location>
        <begin position="305"/>
        <end position="325"/>
    </location>
</feature>
<dbReference type="InterPro" id="IPR017039">
    <property type="entry name" value="Virul_fac_BrkB"/>
</dbReference>
<evidence type="ECO:0000256" key="4">
    <source>
        <dbReference type="ARBA" id="ARBA00022989"/>
    </source>
</evidence>
<dbReference type="GO" id="GO:0005886">
    <property type="term" value="C:plasma membrane"/>
    <property type="evidence" value="ECO:0007669"/>
    <property type="project" value="UniProtKB-SubCell"/>
</dbReference>
<evidence type="ECO:0000313" key="9">
    <source>
        <dbReference type="Proteomes" id="UP000321926"/>
    </source>
</evidence>
<keyword evidence="2" id="KW-1003">Cell membrane</keyword>
<feature type="transmembrane region" description="Helical" evidence="7">
    <location>
        <begin position="26"/>
        <end position="55"/>
    </location>
</feature>
<dbReference type="PANTHER" id="PTHR30213:SF1">
    <property type="entry name" value="INNER MEMBRANE PROTEIN YHJD"/>
    <property type="match status" value="1"/>
</dbReference>
<accession>A0A5C8K6E3</accession>
<comment type="subcellular location">
    <subcellularLocation>
        <location evidence="1">Cell membrane</location>
        <topology evidence="1">Multi-pass membrane protein</topology>
    </subcellularLocation>
</comment>
<keyword evidence="3 7" id="KW-0812">Transmembrane</keyword>
<dbReference type="AlphaFoldDB" id="A0A5C8K6E3"/>
<dbReference type="Proteomes" id="UP000321926">
    <property type="component" value="Unassembled WGS sequence"/>
</dbReference>
<keyword evidence="9" id="KW-1185">Reference proteome</keyword>
<feature type="transmembrane region" description="Helical" evidence="7">
    <location>
        <begin position="246"/>
        <end position="269"/>
    </location>
</feature>
<feature type="transmembrane region" description="Helical" evidence="7">
    <location>
        <begin position="215"/>
        <end position="234"/>
    </location>
</feature>
<dbReference type="Pfam" id="PF03631">
    <property type="entry name" value="Virul_fac_BrkB"/>
    <property type="match status" value="1"/>
</dbReference>
<sequence length="325" mass="35624">MANATLSKIWPLLKATLAGFNDNNSLLLAAALAFNAIFSIPPLLVIIIQAAGFFLGEKAVSGELSEQISAAIGPNAAQSIEEIVQNAAISEAGGIAFWIGIGTLIFASTTFFATLQQSLNTVWNLKPKPTNGILKMIQVRLFSFGIVLSIAFLMLLSLLVSTIIAFLSEYITRAFPEISVVFISLVDIVISISIITILFALMFKFLPDAKIRWRDVWVGALITAMLFVIGKYLISWFIGTSDPGSAYGAAGSIIVILMWIYYTSAIVLIGAELTQQYATVFGRQIVPKAHAVFYKEQEIVEHPKFEKHKQETGRPRSEGRFHTEE</sequence>
<feature type="transmembrane region" description="Helical" evidence="7">
    <location>
        <begin position="95"/>
        <end position="115"/>
    </location>
</feature>
<feature type="transmembrane region" description="Helical" evidence="7">
    <location>
        <begin position="141"/>
        <end position="166"/>
    </location>
</feature>
<protein>
    <submittedName>
        <fullName evidence="8">YihY/virulence factor BrkB family protein</fullName>
    </submittedName>
</protein>
<dbReference type="PIRSF" id="PIRSF035875">
    <property type="entry name" value="RNase_BN"/>
    <property type="match status" value="1"/>
</dbReference>
<evidence type="ECO:0000256" key="5">
    <source>
        <dbReference type="ARBA" id="ARBA00023136"/>
    </source>
</evidence>
<name>A0A5C8K6E3_9BACT</name>
<proteinExistence type="predicted"/>
<organism evidence="8 9">
    <name type="scientific">Pontibacter qinzhouensis</name>
    <dbReference type="NCBI Taxonomy" id="2603253"/>
    <lineage>
        <taxon>Bacteria</taxon>
        <taxon>Pseudomonadati</taxon>
        <taxon>Bacteroidota</taxon>
        <taxon>Cytophagia</taxon>
        <taxon>Cytophagales</taxon>
        <taxon>Hymenobacteraceae</taxon>
        <taxon>Pontibacter</taxon>
    </lineage>
</organism>
<feature type="transmembrane region" description="Helical" evidence="7">
    <location>
        <begin position="178"/>
        <end position="203"/>
    </location>
</feature>
<dbReference type="OrthoDB" id="9797028at2"/>
<dbReference type="RefSeq" id="WP_147922082.1">
    <property type="nucleotide sequence ID" value="NZ_VRTY01000043.1"/>
</dbReference>
<reference evidence="8 9" key="1">
    <citation type="submission" date="2019-08" db="EMBL/GenBank/DDBJ databases">
        <authorList>
            <person name="Shi S."/>
        </authorList>
    </citation>
    <scope>NUCLEOTIDE SEQUENCE [LARGE SCALE GENOMIC DNA]</scope>
    <source>
        <strain evidence="8 9">GY10130</strain>
    </source>
</reference>
<dbReference type="EMBL" id="VRTY01000043">
    <property type="protein sequence ID" value="TXK45346.1"/>
    <property type="molecule type" value="Genomic_DNA"/>
</dbReference>
<keyword evidence="4 7" id="KW-1133">Transmembrane helix</keyword>